<comment type="subcellular location">
    <subcellularLocation>
        <location evidence="1">Membrane</location>
    </subcellularLocation>
</comment>
<evidence type="ECO:0000313" key="7">
    <source>
        <dbReference type="EMBL" id="AYQ71679.1"/>
    </source>
</evidence>
<gene>
    <name evidence="7" type="ORF">EAV92_03285</name>
</gene>
<evidence type="ECO:0000259" key="5">
    <source>
        <dbReference type="Pfam" id="PF00905"/>
    </source>
</evidence>
<dbReference type="InterPro" id="IPR050515">
    <property type="entry name" value="Beta-lactam/transpept"/>
</dbReference>
<feature type="compositionally biased region" description="Low complexity" evidence="4">
    <location>
        <begin position="613"/>
        <end position="622"/>
    </location>
</feature>
<name>A0A3G3JVZ9_9BACL</name>
<sequence>MNEQGKRRMIHILLLLTAGFCLIAVRLAWMQAGWGAGSGKGVRQTDIPAVARQSVSQRSQSFIVDPGRGQFRDRHGRPLTGVPVNGLVAFPDYGMPRGSEESLRTVAETLGTTRERLESWLRQLKEPEAWRTPQSGRVAALSDRQAAAVRRSGLLGVSVLPVRVRYPGDRPSLHALGFLSQDPSRLTALYAGKLESREWKNTEPLGGSGLEKSLDRFLHGVGATVVSQITDAGRRPLAGLGLRTNAPSNPHFPLQVTTTLDLEIQRAAEDALSAAGVKEGAAVVLDARNADVLAMVSRPLIDPYLIGTPGTDERNHAITAFPPGSVFKAVTLAAALESGTADMDSEFHCNGTYGRYGLKCWRHEGHGKLTLEEAFAESCNVAFAELAETMDPAWIQITGERLGLGRRVGWHADAFVDGGPLRLLEEEEAGTIFPSKQAAQDGGVRTGTGIGQRDVRVTPLQAANLVVTLLHGGRVSAPRLVSEIRYADGGAMAKLAPQSSPSKYGAIRPETAAAVLKAMRAVVTEGTARAALAESGWPLAGKSGTAELAGKAKARNDHWFVGYGPATGAPRYAVAVLIENQPSGLRNRAAAVFGDIMERLRRSDLPAGPPAGRPNAARTGAR</sequence>
<dbReference type="GO" id="GO:0005886">
    <property type="term" value="C:plasma membrane"/>
    <property type="evidence" value="ECO:0007669"/>
    <property type="project" value="TreeGrafter"/>
</dbReference>
<comment type="similarity">
    <text evidence="2">Belongs to the transpeptidase family.</text>
</comment>
<proteinExistence type="inferred from homology"/>
<feature type="domain" description="Penicillin-binding protein transpeptidase" evidence="5">
    <location>
        <begin position="280"/>
        <end position="598"/>
    </location>
</feature>
<dbReference type="InterPro" id="IPR036138">
    <property type="entry name" value="PBP_dimer_sf"/>
</dbReference>
<evidence type="ECO:0000259" key="6">
    <source>
        <dbReference type="Pfam" id="PF03717"/>
    </source>
</evidence>
<dbReference type="GO" id="GO:0008658">
    <property type="term" value="F:penicillin binding"/>
    <property type="evidence" value="ECO:0007669"/>
    <property type="project" value="InterPro"/>
</dbReference>
<evidence type="ECO:0000256" key="1">
    <source>
        <dbReference type="ARBA" id="ARBA00004370"/>
    </source>
</evidence>
<dbReference type="KEGG" id="coh:EAV92_03285"/>
<accession>A0A3G3JVZ9</accession>
<dbReference type="PANTHER" id="PTHR30627">
    <property type="entry name" value="PEPTIDOGLYCAN D,D-TRANSPEPTIDASE"/>
    <property type="match status" value="1"/>
</dbReference>
<evidence type="ECO:0000256" key="3">
    <source>
        <dbReference type="ARBA" id="ARBA00023136"/>
    </source>
</evidence>
<dbReference type="GO" id="GO:0071555">
    <property type="term" value="P:cell wall organization"/>
    <property type="evidence" value="ECO:0007669"/>
    <property type="project" value="TreeGrafter"/>
</dbReference>
<dbReference type="SUPFAM" id="SSF56601">
    <property type="entry name" value="beta-lactamase/transpeptidase-like"/>
    <property type="match status" value="1"/>
</dbReference>
<protein>
    <submittedName>
        <fullName evidence="7">Penicillin-binding protein</fullName>
    </submittedName>
</protein>
<organism evidence="7 8">
    <name type="scientific">Cohnella candidum</name>
    <dbReference type="NCBI Taxonomy" id="2674991"/>
    <lineage>
        <taxon>Bacteria</taxon>
        <taxon>Bacillati</taxon>
        <taxon>Bacillota</taxon>
        <taxon>Bacilli</taxon>
        <taxon>Bacillales</taxon>
        <taxon>Paenibacillaceae</taxon>
        <taxon>Cohnella</taxon>
    </lineage>
</organism>
<dbReference type="InterPro" id="IPR005311">
    <property type="entry name" value="PBP_dimer"/>
</dbReference>
<dbReference type="Pfam" id="PF03717">
    <property type="entry name" value="PBP_dimer"/>
    <property type="match status" value="1"/>
</dbReference>
<evidence type="ECO:0000256" key="2">
    <source>
        <dbReference type="ARBA" id="ARBA00007171"/>
    </source>
</evidence>
<dbReference type="SUPFAM" id="SSF56519">
    <property type="entry name" value="Penicillin binding protein dimerisation domain"/>
    <property type="match status" value="1"/>
</dbReference>
<evidence type="ECO:0000313" key="8">
    <source>
        <dbReference type="Proteomes" id="UP000269097"/>
    </source>
</evidence>
<keyword evidence="8" id="KW-1185">Reference proteome</keyword>
<dbReference type="GO" id="GO:0071972">
    <property type="term" value="F:peptidoglycan L,D-transpeptidase activity"/>
    <property type="evidence" value="ECO:0007669"/>
    <property type="project" value="TreeGrafter"/>
</dbReference>
<dbReference type="Proteomes" id="UP000269097">
    <property type="component" value="Chromosome"/>
</dbReference>
<dbReference type="PANTHER" id="PTHR30627:SF24">
    <property type="entry name" value="PENICILLIN-BINDING PROTEIN 4B"/>
    <property type="match status" value="1"/>
</dbReference>
<dbReference type="Pfam" id="PF00905">
    <property type="entry name" value="Transpeptidase"/>
    <property type="match status" value="1"/>
</dbReference>
<feature type="region of interest" description="Disordered" evidence="4">
    <location>
        <begin position="602"/>
        <end position="622"/>
    </location>
</feature>
<feature type="domain" description="Penicillin-binding protein dimerisation" evidence="6">
    <location>
        <begin position="65"/>
        <end position="234"/>
    </location>
</feature>
<dbReference type="RefSeq" id="WP_123039742.1">
    <property type="nucleotide sequence ID" value="NZ_CP033433.1"/>
</dbReference>
<dbReference type="EMBL" id="CP033433">
    <property type="protein sequence ID" value="AYQ71679.1"/>
    <property type="molecule type" value="Genomic_DNA"/>
</dbReference>
<keyword evidence="3" id="KW-0472">Membrane</keyword>
<dbReference type="InterPro" id="IPR012338">
    <property type="entry name" value="Beta-lactam/transpept-like"/>
</dbReference>
<reference evidence="7 8" key="1">
    <citation type="submission" date="2018-10" db="EMBL/GenBank/DDBJ databases">
        <title>Genome Sequence of Cohnella sp.</title>
        <authorList>
            <person name="Srinivasan S."/>
            <person name="Kim M.K."/>
        </authorList>
    </citation>
    <scope>NUCLEOTIDE SEQUENCE [LARGE SCALE GENOMIC DNA]</scope>
    <source>
        <strain evidence="7 8">18JY8-7</strain>
    </source>
</reference>
<evidence type="ECO:0000256" key="4">
    <source>
        <dbReference type="SAM" id="MobiDB-lite"/>
    </source>
</evidence>
<dbReference type="AlphaFoldDB" id="A0A3G3JVZ9"/>
<dbReference type="Gene3D" id="3.90.1310.10">
    <property type="entry name" value="Penicillin-binding protein 2a (Domain 2)"/>
    <property type="match status" value="1"/>
</dbReference>
<dbReference type="Gene3D" id="3.40.710.10">
    <property type="entry name" value="DD-peptidase/beta-lactamase superfamily"/>
    <property type="match status" value="1"/>
</dbReference>
<dbReference type="InterPro" id="IPR001460">
    <property type="entry name" value="PCN-bd_Tpept"/>
</dbReference>